<comment type="caution">
    <text evidence="3">The sequence shown here is derived from an EMBL/GenBank/DDBJ whole genome shotgun (WGS) entry which is preliminary data.</text>
</comment>
<reference evidence="3 4" key="1">
    <citation type="submission" date="2024-06" db="EMBL/GenBank/DDBJ databases">
        <title>Thioclava kandeliae sp. nov. from a rhizosphere soil sample of Kandelia candel in a mangrove.</title>
        <authorList>
            <person name="Mu T."/>
        </authorList>
    </citation>
    <scope>NUCLEOTIDE SEQUENCE [LARGE SCALE GENOMIC DNA]</scope>
    <source>
        <strain evidence="3 4">CPCC 100088</strain>
    </source>
</reference>
<dbReference type="EMBL" id="JAYWLC010000004">
    <property type="protein sequence ID" value="MER5171581.1"/>
    <property type="molecule type" value="Genomic_DNA"/>
</dbReference>
<gene>
    <name evidence="3" type="ORF">VSX56_07310</name>
</gene>
<organism evidence="3 4">
    <name type="scientific">Thioclava kandeliae</name>
    <dbReference type="NCBI Taxonomy" id="3070818"/>
    <lineage>
        <taxon>Bacteria</taxon>
        <taxon>Pseudomonadati</taxon>
        <taxon>Pseudomonadota</taxon>
        <taxon>Alphaproteobacteria</taxon>
        <taxon>Rhodobacterales</taxon>
        <taxon>Paracoccaceae</taxon>
        <taxon>Thioclava</taxon>
    </lineage>
</organism>
<sequence length="1766" mass="187990">MKKLLLATTALIAFSAAPAHADPITGAITAFYGLFGASAATAAALTQATVGLGLSLLSSVIAGQQTTKGVETKTEIELGDNTALTFTIGRYATGGKRKYVANKGSRRIVEVVELSALSQPGTLGLWVNDEEAEIDWASPANGGSWWKDGEGYGGTGAVYGYPVLNFREGSGTSARDRMLVKYIDGTQTAADARLVELFGDASEYPWTEEMIGAGKSYAILSYYYDPETMTSPPTNTFVMPALRLYDLRNDSTNGGYGDERWDDPTTWTGTGDENPAIQAYNIIRGIYYHGLNGSEPFKEWVWGGKNLDAWRLPADAWIAAANACDMPVTLSDGSTEPSFRTAAEITVDMVPADILEQIGQGANMRFAEVGGRIKPLVSVPVTAAQSITDESIVITEGRTDNPFPAMTDTFNALTATYPEPGEKWATKDAAEYPEEGSARQVELRAEDGGRYLPTSVSYPCVPYADQVQRLMRAQLEDYRRFRRPSFVMPPNALALEPLDAVSWSSARNGYEDKLFLGGAITITSSLNVQVSLTEADPSDYDWSSDFELPYVITPPVNLVKAAQGIDSFQAIPVVVQDNNGVDRRPAIQLSVQDDEITGLTALQMQLAVDGGSVSVDMSLPINDGLIWTYDNVLPATGYLVRGRLLSDLTPKSEWSEWVSVTTRAVYLSSADVTPELAEAMAQVQQAGEAIQQAKDDAAAAELAAQGVRDDLDALTVDLTGTIAENIAGVQQGIQAAKDEAAQSLSDAIATVEAGASGNIRSVVLDANLSDGTFNVVGVQPTWGANEVYPTGRTATYEVTETRNADCYLALNTTNGNWVGADDMDAYVMEVDFTLESGDLDGVMAQFIWNDGSAIDFRTYQLDTAYDELDIQGTSGRMQRLTVLGRRSGVSTVDVSQVTCRFWIGSETVSASPKLLKVHRFDIRIPTPEELGEGSVAQAFSKVYTKDEIDAAYAGRVDVLEASLIADNGALKDAYLDEGWGPWSTAANTGTTTSEPNKVHDFGKTWTLTSSATDRAGIALDSAYWLYDLCAEAYLVEVDLTVLSGDLSSCKLFIDWWQDVGSNKRTEAFLTEDLAFESAAVGVVQTVTLSLKRPDGVTREDFNGHKLYLISNWGPSTLDAACTYEVHRIHVRSASASELGRGPVETKINAAITSQDAIVLNREGALGQRIDSVETGYQDAVSAAKSEASATYLAKSDANSSSSQFRQALAAEYGAADTATAQAAASPLTVSGFEEKGLHWTNSLSGDPATKGGLLDAVTFGNTVYYGLVANVDGAFETSNVHIAPRNYVIGGRTRKFRTTVVARHQGEAVNNSASALRFQVRGIDRDFAATSLGSQVVSLTPTTNWSWSSPVTFEWETSTAYPYYLPFVFFDHNVMEAGVSYSVAYVLTEDITEAESVRAETAATLTNSYWLKSDGKAAVSAAETDLTAAYKAADTAVKSWANSQFYTTSQADSATAAQISSAEAVYLDGSNQIKASSLNAYTNTAGTKGLISAAKTELQGNIDDVSGDVTDIKGLKISALSGTALATLLTQLQTNSGGTSALLTTQGNAITDLEGNASAGYLIKAQAGSSVSLLDLVAADGSSGSVSVAKISASSIILDGTVQTKHIGANQVTADKIYVTSLSAITANLGTLSVGTLNVASQAITKSASTGIGVTAATSTWSEIMRLTFSGMATSFNIIGTFKAIMTDPASSFSSSSANAAIKVFVDGEQTDYLSWNYFSRMAQDDHHVIVNIAQNSVPSGTRTVVVQAINIAFNNAALNAIAVMR</sequence>
<name>A0ABV1SF95_9RHOB</name>
<dbReference type="RefSeq" id="WP_350936009.1">
    <property type="nucleotide sequence ID" value="NZ_JAYWLC010000004.1"/>
</dbReference>
<evidence type="ECO:0000256" key="1">
    <source>
        <dbReference type="SAM" id="Coils"/>
    </source>
</evidence>
<evidence type="ECO:0000313" key="4">
    <source>
        <dbReference type="Proteomes" id="UP001438953"/>
    </source>
</evidence>
<keyword evidence="1" id="KW-0175">Coiled coil</keyword>
<keyword evidence="2" id="KW-0732">Signal</keyword>
<evidence type="ECO:0008006" key="5">
    <source>
        <dbReference type="Google" id="ProtNLM"/>
    </source>
</evidence>
<accession>A0ABV1SF95</accession>
<feature type="signal peptide" evidence="2">
    <location>
        <begin position="1"/>
        <end position="21"/>
    </location>
</feature>
<evidence type="ECO:0000313" key="3">
    <source>
        <dbReference type="EMBL" id="MER5171581.1"/>
    </source>
</evidence>
<keyword evidence="4" id="KW-1185">Reference proteome</keyword>
<feature type="coiled-coil region" evidence="1">
    <location>
        <begin position="676"/>
        <end position="710"/>
    </location>
</feature>
<dbReference type="Proteomes" id="UP001438953">
    <property type="component" value="Unassembled WGS sequence"/>
</dbReference>
<feature type="chain" id="PRO_5046199717" description="Tip attachment protein J domain-containing protein" evidence="2">
    <location>
        <begin position="22"/>
        <end position="1766"/>
    </location>
</feature>
<proteinExistence type="predicted"/>
<evidence type="ECO:0000256" key="2">
    <source>
        <dbReference type="SAM" id="SignalP"/>
    </source>
</evidence>
<protein>
    <recommendedName>
        <fullName evidence="5">Tip attachment protein J domain-containing protein</fullName>
    </recommendedName>
</protein>